<dbReference type="EMBL" id="APJA01000037">
    <property type="protein sequence ID" value="ERK28217.1"/>
    <property type="molecule type" value="Genomic_DNA"/>
</dbReference>
<dbReference type="eggNOG" id="ENOG5033RRK">
    <property type="taxonomic scope" value="Bacteria"/>
</dbReference>
<dbReference type="PATRIC" id="fig|1294142.3.peg.4767"/>
<keyword evidence="1" id="KW-0812">Transmembrane</keyword>
<dbReference type="HOGENOM" id="CLU_911216_0_0_9"/>
<feature type="transmembrane region" description="Helical" evidence="1">
    <location>
        <begin position="12"/>
        <end position="37"/>
    </location>
</feature>
<accession>U2MY91</accession>
<dbReference type="InterPro" id="IPR027417">
    <property type="entry name" value="P-loop_NTPase"/>
</dbReference>
<dbReference type="RefSeq" id="WP_021804442.1">
    <property type="nucleotide sequence ID" value="NZ_KI273146.1"/>
</dbReference>
<keyword evidence="3" id="KW-1185">Reference proteome</keyword>
<proteinExistence type="predicted"/>
<dbReference type="STRING" id="1294142.CINTURNW_4628"/>
<keyword evidence="1" id="KW-1133">Transmembrane helix</keyword>
<sequence length="305" mass="36805">MEILIQLLKALLNLFLLFVILLGVYFIVKTFIVVFKVKSKSHHSFKRHMKHCLWHIRDSRYIKPVEFVKWILIDTFRGKDRLRLWGIWAFTGYYGEGKTMGCVQFAKQLQRDYPHRNIKIFSNIHISGQVKRIEDWEELLHLPPNSIFIYDESQADWSCNIGVNSFPEDFLRRITQVRKKQFAMFMTSPKFNRMNINLRESVNFVIECKNLFQMDRWFKYVFYRSEDYENYSENKLKLALNKYLSLNFVITDKDYRQYNTVEEVGTIKKEDVKVKKNDQVMISNYLKSFRNEILKEVNLKLKNII</sequence>
<dbReference type="OrthoDB" id="2047624at2"/>
<dbReference type="AlphaFoldDB" id="U2MY91"/>
<name>U2MY91_9CLOT</name>
<comment type="caution">
    <text evidence="2">The sequence shown here is derived from an EMBL/GenBank/DDBJ whole genome shotgun (WGS) entry which is preliminary data.</text>
</comment>
<gene>
    <name evidence="2" type="ORF">CINTURNW_4628</name>
</gene>
<reference evidence="2 3" key="1">
    <citation type="journal article" date="2013" name="Genome Announc.">
        <title>Draft Genome Sequence of the Hydrogen- and Ethanol-Producing Bacterium Clostridium intestinale Strain URNW.</title>
        <authorList>
            <person name="Lal S."/>
            <person name="Ramachandran U."/>
            <person name="Zhang X."/>
            <person name="Sparling R."/>
            <person name="Levin D.B."/>
        </authorList>
    </citation>
    <scope>NUCLEOTIDE SEQUENCE [LARGE SCALE GENOMIC DNA]</scope>
    <source>
        <strain evidence="2 3">URNW</strain>
    </source>
</reference>
<keyword evidence="1" id="KW-0472">Membrane</keyword>
<evidence type="ECO:0000256" key="1">
    <source>
        <dbReference type="SAM" id="Phobius"/>
    </source>
</evidence>
<organism evidence="2 3">
    <name type="scientific">Clostridium intestinale URNW</name>
    <dbReference type="NCBI Taxonomy" id="1294142"/>
    <lineage>
        <taxon>Bacteria</taxon>
        <taxon>Bacillati</taxon>
        <taxon>Bacillota</taxon>
        <taxon>Clostridia</taxon>
        <taxon>Eubacteriales</taxon>
        <taxon>Clostridiaceae</taxon>
        <taxon>Clostridium</taxon>
    </lineage>
</organism>
<evidence type="ECO:0000313" key="3">
    <source>
        <dbReference type="Proteomes" id="UP000016721"/>
    </source>
</evidence>
<dbReference type="Proteomes" id="UP000016721">
    <property type="component" value="Unassembled WGS sequence"/>
</dbReference>
<protein>
    <submittedName>
        <fullName evidence="2">Uncharacterized protein</fullName>
    </submittedName>
</protein>
<evidence type="ECO:0000313" key="2">
    <source>
        <dbReference type="EMBL" id="ERK28217.1"/>
    </source>
</evidence>
<dbReference type="Gene3D" id="3.40.50.300">
    <property type="entry name" value="P-loop containing nucleotide triphosphate hydrolases"/>
    <property type="match status" value="1"/>
</dbReference>